<protein>
    <submittedName>
        <fullName evidence="2">Uncharacterized protein</fullName>
    </submittedName>
</protein>
<sequence>MNPHSNFFSSLGRLEKRLKLETQSPQQHQQETTPISPNQIECYPTSRLYEYDIFNQRCIGSSVPKPQNQEENFETQTESLGSPVYLYHSNPISTYNPSSNLQESEPPQAFFSNSIPFSPIQDNPNSKNSQKDKEIGDANVNEIEMLMQLLGLDNEEQKGGNLSAFEGKDEIFFGKIVGVKGPKSGRQLERLNGWIKYLLNKDGDGGIKQPLRLAHLLLAKASLVHFDDDDDFERPQFPPTVEEFLQYDPPVN</sequence>
<accession>A0AAV3RG28</accession>
<dbReference type="EMBL" id="BAABME010008822">
    <property type="protein sequence ID" value="GAA0173913.1"/>
    <property type="molecule type" value="Genomic_DNA"/>
</dbReference>
<comment type="caution">
    <text evidence="2">The sequence shown here is derived from an EMBL/GenBank/DDBJ whole genome shotgun (WGS) entry which is preliminary data.</text>
</comment>
<dbReference type="Proteomes" id="UP001454036">
    <property type="component" value="Unassembled WGS sequence"/>
</dbReference>
<evidence type="ECO:0000313" key="2">
    <source>
        <dbReference type="EMBL" id="GAA0173913.1"/>
    </source>
</evidence>
<keyword evidence="3" id="KW-1185">Reference proteome</keyword>
<gene>
    <name evidence="2" type="ORF">LIER_27417</name>
</gene>
<feature type="compositionally biased region" description="Polar residues" evidence="1">
    <location>
        <begin position="95"/>
        <end position="128"/>
    </location>
</feature>
<evidence type="ECO:0000256" key="1">
    <source>
        <dbReference type="SAM" id="MobiDB-lite"/>
    </source>
</evidence>
<evidence type="ECO:0000313" key="3">
    <source>
        <dbReference type="Proteomes" id="UP001454036"/>
    </source>
</evidence>
<feature type="region of interest" description="Disordered" evidence="1">
    <location>
        <begin position="95"/>
        <end position="133"/>
    </location>
</feature>
<dbReference type="AlphaFoldDB" id="A0AAV3RG28"/>
<reference evidence="2 3" key="1">
    <citation type="submission" date="2024-01" db="EMBL/GenBank/DDBJ databases">
        <title>The complete chloroplast genome sequence of Lithospermum erythrorhizon: insights into the phylogenetic relationship among Boraginaceae species and the maternal lineages of purple gromwells.</title>
        <authorList>
            <person name="Okada T."/>
            <person name="Watanabe K."/>
        </authorList>
    </citation>
    <scope>NUCLEOTIDE SEQUENCE [LARGE SCALE GENOMIC DNA]</scope>
</reference>
<organism evidence="2 3">
    <name type="scientific">Lithospermum erythrorhizon</name>
    <name type="common">Purple gromwell</name>
    <name type="synonym">Lithospermum officinale var. erythrorhizon</name>
    <dbReference type="NCBI Taxonomy" id="34254"/>
    <lineage>
        <taxon>Eukaryota</taxon>
        <taxon>Viridiplantae</taxon>
        <taxon>Streptophyta</taxon>
        <taxon>Embryophyta</taxon>
        <taxon>Tracheophyta</taxon>
        <taxon>Spermatophyta</taxon>
        <taxon>Magnoliopsida</taxon>
        <taxon>eudicotyledons</taxon>
        <taxon>Gunneridae</taxon>
        <taxon>Pentapetalae</taxon>
        <taxon>asterids</taxon>
        <taxon>lamiids</taxon>
        <taxon>Boraginales</taxon>
        <taxon>Boraginaceae</taxon>
        <taxon>Boraginoideae</taxon>
        <taxon>Lithospermeae</taxon>
        <taxon>Lithospermum</taxon>
    </lineage>
</organism>
<name>A0AAV3RG28_LITER</name>
<proteinExistence type="predicted"/>